<feature type="domain" description="ABC transmembrane type-1" evidence="9">
    <location>
        <begin position="59"/>
        <end position="244"/>
    </location>
</feature>
<evidence type="ECO:0000256" key="4">
    <source>
        <dbReference type="ARBA" id="ARBA00022519"/>
    </source>
</evidence>
<keyword evidence="5 8" id="KW-0812">Transmembrane</keyword>
<feature type="transmembrane region" description="Helical" evidence="8">
    <location>
        <begin position="123"/>
        <end position="142"/>
    </location>
</feature>
<feature type="transmembrane region" description="Helical" evidence="8">
    <location>
        <begin position="20"/>
        <end position="43"/>
    </location>
</feature>
<evidence type="ECO:0000259" key="9">
    <source>
        <dbReference type="PROSITE" id="PS50928"/>
    </source>
</evidence>
<dbReference type="GO" id="GO:0005886">
    <property type="term" value="C:plasma membrane"/>
    <property type="evidence" value="ECO:0007669"/>
    <property type="project" value="UniProtKB-SubCell"/>
</dbReference>
<feature type="transmembrane region" description="Helical" evidence="8">
    <location>
        <begin position="400"/>
        <end position="418"/>
    </location>
</feature>
<protein>
    <submittedName>
        <fullName evidence="10">Unannotated protein</fullName>
    </submittedName>
</protein>
<keyword evidence="6 8" id="KW-1133">Transmembrane helix</keyword>
<dbReference type="EMBL" id="CAEZUL010000008">
    <property type="protein sequence ID" value="CAB4591081.1"/>
    <property type="molecule type" value="Genomic_DNA"/>
</dbReference>
<evidence type="ECO:0000256" key="2">
    <source>
        <dbReference type="ARBA" id="ARBA00022448"/>
    </source>
</evidence>
<feature type="transmembrane region" description="Helical" evidence="8">
    <location>
        <begin position="183"/>
        <end position="205"/>
    </location>
</feature>
<feature type="domain" description="ABC transmembrane type-1" evidence="9">
    <location>
        <begin position="326"/>
        <end position="522"/>
    </location>
</feature>
<dbReference type="InterPro" id="IPR035906">
    <property type="entry name" value="MetI-like_sf"/>
</dbReference>
<dbReference type="CDD" id="cd06261">
    <property type="entry name" value="TM_PBP2"/>
    <property type="match status" value="2"/>
</dbReference>
<feature type="transmembrane region" description="Helical" evidence="8">
    <location>
        <begin position="271"/>
        <end position="293"/>
    </location>
</feature>
<feature type="transmembrane region" description="Helical" evidence="8">
    <location>
        <begin position="325"/>
        <end position="346"/>
    </location>
</feature>
<feature type="transmembrane region" description="Helical" evidence="8">
    <location>
        <begin position="225"/>
        <end position="243"/>
    </location>
</feature>
<feature type="transmembrane region" description="Helical" evidence="8">
    <location>
        <begin position="97"/>
        <end position="117"/>
    </location>
</feature>
<dbReference type="AlphaFoldDB" id="A0A6J6FQT1"/>
<keyword evidence="4" id="KW-0997">Cell inner membrane</keyword>
<comment type="subcellular location">
    <subcellularLocation>
        <location evidence="1">Cell inner membrane</location>
        <topology evidence="1">Multi-pass membrane protein</topology>
    </subcellularLocation>
</comment>
<evidence type="ECO:0000256" key="6">
    <source>
        <dbReference type="ARBA" id="ARBA00022989"/>
    </source>
</evidence>
<keyword evidence="7 8" id="KW-0472">Membrane</keyword>
<evidence type="ECO:0000256" key="7">
    <source>
        <dbReference type="ARBA" id="ARBA00023136"/>
    </source>
</evidence>
<dbReference type="GO" id="GO:0055085">
    <property type="term" value="P:transmembrane transport"/>
    <property type="evidence" value="ECO:0007669"/>
    <property type="project" value="InterPro"/>
</dbReference>
<accession>A0A6J6FQT1</accession>
<gene>
    <name evidence="10" type="ORF">UFOPK1808_00156</name>
    <name evidence="11" type="ORF">UFOPK1889_00169</name>
</gene>
<evidence type="ECO:0000313" key="10">
    <source>
        <dbReference type="EMBL" id="CAB4591081.1"/>
    </source>
</evidence>
<organism evidence="10">
    <name type="scientific">freshwater metagenome</name>
    <dbReference type="NCBI Taxonomy" id="449393"/>
    <lineage>
        <taxon>unclassified sequences</taxon>
        <taxon>metagenomes</taxon>
        <taxon>ecological metagenomes</taxon>
    </lineage>
</organism>
<evidence type="ECO:0000313" key="11">
    <source>
        <dbReference type="EMBL" id="CAB4609153.1"/>
    </source>
</evidence>
<reference evidence="10" key="1">
    <citation type="submission" date="2020-05" db="EMBL/GenBank/DDBJ databases">
        <authorList>
            <person name="Chiriac C."/>
            <person name="Salcher M."/>
            <person name="Ghai R."/>
            <person name="Kavagutti S V."/>
        </authorList>
    </citation>
    <scope>NUCLEOTIDE SEQUENCE</scope>
</reference>
<proteinExistence type="predicted"/>
<dbReference type="Gene3D" id="1.10.3720.10">
    <property type="entry name" value="MetI-like"/>
    <property type="match status" value="2"/>
</dbReference>
<name>A0A6J6FQT1_9ZZZZ</name>
<keyword evidence="3" id="KW-1003">Cell membrane</keyword>
<dbReference type="PANTHER" id="PTHR43357:SF4">
    <property type="entry name" value="INNER MEMBRANE ABC TRANSPORTER PERMEASE PROTEIN YDCV"/>
    <property type="match status" value="1"/>
</dbReference>
<dbReference type="Pfam" id="PF00528">
    <property type="entry name" value="BPD_transp_1"/>
    <property type="match status" value="1"/>
</dbReference>
<keyword evidence="2" id="KW-0813">Transport</keyword>
<dbReference type="EMBL" id="CAEZUZ010000014">
    <property type="protein sequence ID" value="CAB4609153.1"/>
    <property type="molecule type" value="Genomic_DNA"/>
</dbReference>
<sequence>MAERVESTTAMTMRRLLSVFPIGFVVVFLVLPFFNSVASFFSLSTTREVLSNSSMLGIVWFSLWQAMLSVVATMIVAFPATWALSRFQFRGAQLCRGLLTTPFVLPSIVVAAGVLAITHRTGVVSILWAHVVFNVAVVLRLVGPRWSLLHPKYEESAATLGSSPLRTFVYVVWPTIRTTVRSAAALVFAYCFTSFGVISIVGGFSRRTLETEIFTQSVRLGNMDVAISLAIIQMIVVLLVFQISRPSVQQTSSINVVATPTALNVKTRGRWIVLVSVVAPTLIVTLPLLATLMRSISYRGQLSLHAWSTVLSGTLPRLNVSTWKVMGTSLVFSLATAFLAVSLALIASQQMSGNHFQYSSQHRVLRLITSLPIVVSAATLGLGLVTTFNKDPFAWRSHTWLIPVIHAVIALPIAIRILEPAIQAIPLTLRDNAATLGATPWQTWLHVDVALLRPALLRSFGFAATISLGEFGATSFLTRSDSTTMTMAISQLLGRPGAITQQSGYVLASVLIVLTVGISSRA</sequence>
<evidence type="ECO:0000256" key="8">
    <source>
        <dbReference type="SAM" id="Phobius"/>
    </source>
</evidence>
<evidence type="ECO:0000256" key="3">
    <source>
        <dbReference type="ARBA" id="ARBA00022475"/>
    </source>
</evidence>
<evidence type="ECO:0000256" key="1">
    <source>
        <dbReference type="ARBA" id="ARBA00004429"/>
    </source>
</evidence>
<feature type="transmembrane region" description="Helical" evidence="8">
    <location>
        <begin position="460"/>
        <end position="478"/>
    </location>
</feature>
<dbReference type="PANTHER" id="PTHR43357">
    <property type="entry name" value="INNER MEMBRANE ABC TRANSPORTER PERMEASE PROTEIN YDCV"/>
    <property type="match status" value="1"/>
</dbReference>
<feature type="transmembrane region" description="Helical" evidence="8">
    <location>
        <begin position="367"/>
        <end position="388"/>
    </location>
</feature>
<dbReference type="SUPFAM" id="SSF161098">
    <property type="entry name" value="MetI-like"/>
    <property type="match status" value="2"/>
</dbReference>
<dbReference type="PROSITE" id="PS50928">
    <property type="entry name" value="ABC_TM1"/>
    <property type="match status" value="2"/>
</dbReference>
<feature type="transmembrane region" description="Helical" evidence="8">
    <location>
        <begin position="498"/>
        <end position="518"/>
    </location>
</feature>
<evidence type="ECO:0000256" key="5">
    <source>
        <dbReference type="ARBA" id="ARBA00022692"/>
    </source>
</evidence>
<dbReference type="InterPro" id="IPR000515">
    <property type="entry name" value="MetI-like"/>
</dbReference>
<feature type="transmembrane region" description="Helical" evidence="8">
    <location>
        <begin position="63"/>
        <end position="85"/>
    </location>
</feature>